<dbReference type="STRING" id="1121883.SAMN02745226_01965"/>
<reference evidence="2" key="1">
    <citation type="submission" date="2016-12" db="EMBL/GenBank/DDBJ databases">
        <authorList>
            <person name="Varghese N."/>
            <person name="Submissions S."/>
        </authorList>
    </citation>
    <scope>NUCLEOTIDE SEQUENCE [LARGE SCALE GENOMIC DNA]</scope>
    <source>
        <strain evidence="2">DSM 13020</strain>
    </source>
</reference>
<name>A0A1M7TGK7_FERGO</name>
<dbReference type="Proteomes" id="UP000184207">
    <property type="component" value="Unassembled WGS sequence"/>
</dbReference>
<keyword evidence="2" id="KW-1185">Reference proteome</keyword>
<evidence type="ECO:0000313" key="2">
    <source>
        <dbReference type="Proteomes" id="UP000184207"/>
    </source>
</evidence>
<dbReference type="RefSeq" id="WP_072761045.1">
    <property type="nucleotide sequence ID" value="NZ_FRDJ01000018.1"/>
</dbReference>
<sequence length="488" mass="56588">MIEIVSKDTWIKINLKDRNSLANSVEPMHKSSGYFSITLRETEKMKGIPYIVLSRTLKEPNENQIADQIAIFKRIISINNYLHTTFLPEIVDFYVKRKEHSVKVRMVKEFFKGKFSTVNFYDYFKRGYMYEGGEPSNTKDEISDVEWYAAKNTKVAYKKFLDRVVKQIFDFQEYLFRRGLIHVGICPFHFSLGVDYAIKFFGERYIVRHKNGVIDDPAIRDERYGSLVIPVHTPAKLRRYLEGEDVEVGAIEVFAYQLGVLIFNTLTSFRYNGKELSEELIMKADFDIGRNAAERFKDLILSLTSEEILKALDVSDFDSLRNVFYDNLHELFEPSLVSNIGNSEWKGDEMMQREYISDDLFENLFETKQNAEKKTLTVRVYINKALVIEKMFGYDEVIIGRANLLNSVDVDLSKHDPDKIVSRKALRIERDVDGYYVVNTSHNTVVYIAGNGNNRVQGLLKTDERVKVNGVIRLVIEGKFGIEIVEMV</sequence>
<accession>A0A1M7TGK7</accession>
<gene>
    <name evidence="1" type="ORF">SAMN02745226_01965</name>
</gene>
<protein>
    <submittedName>
        <fullName evidence="1">Uncharacterized protein</fullName>
    </submittedName>
</protein>
<proteinExistence type="predicted"/>
<dbReference type="EMBL" id="FRDJ01000018">
    <property type="protein sequence ID" value="SHN69748.1"/>
    <property type="molecule type" value="Genomic_DNA"/>
</dbReference>
<dbReference type="AlphaFoldDB" id="A0A1M7TGK7"/>
<evidence type="ECO:0000313" key="1">
    <source>
        <dbReference type="EMBL" id="SHN69748.1"/>
    </source>
</evidence>
<dbReference type="OrthoDB" id="9854027at2"/>
<organism evidence="1 2">
    <name type="scientific">Fervidobacterium gondwanense DSM 13020</name>
    <dbReference type="NCBI Taxonomy" id="1121883"/>
    <lineage>
        <taxon>Bacteria</taxon>
        <taxon>Thermotogati</taxon>
        <taxon>Thermotogota</taxon>
        <taxon>Thermotogae</taxon>
        <taxon>Thermotogales</taxon>
        <taxon>Fervidobacteriaceae</taxon>
        <taxon>Fervidobacterium</taxon>
    </lineage>
</organism>